<dbReference type="RefSeq" id="WP_118845410.1">
    <property type="nucleotide sequence ID" value="NZ_CP032092.1"/>
</dbReference>
<feature type="compositionally biased region" description="Basic and acidic residues" evidence="1">
    <location>
        <begin position="219"/>
        <end position="228"/>
    </location>
</feature>
<dbReference type="AlphaFoldDB" id="A0AAD0S4F6"/>
<feature type="region of interest" description="Disordered" evidence="1">
    <location>
        <begin position="145"/>
        <end position="228"/>
    </location>
</feature>
<protein>
    <submittedName>
        <fullName evidence="2">Uncharacterized protein</fullName>
    </submittedName>
</protein>
<dbReference type="EMBL" id="CP032092">
    <property type="protein sequence ID" value="AXV67651.1"/>
    <property type="molecule type" value="Genomic_DNA"/>
</dbReference>
<evidence type="ECO:0000313" key="2">
    <source>
        <dbReference type="EMBL" id="AXV67651.1"/>
    </source>
</evidence>
<proteinExistence type="predicted"/>
<keyword evidence="2" id="KW-0614">Plasmid</keyword>
<organism evidence="2 3">
    <name type="scientific">Pseudoalteromonas lipolytica</name>
    <dbReference type="NCBI Taxonomy" id="570156"/>
    <lineage>
        <taxon>Bacteria</taxon>
        <taxon>Pseudomonadati</taxon>
        <taxon>Pseudomonadota</taxon>
        <taxon>Gammaproteobacteria</taxon>
        <taxon>Alteromonadales</taxon>
        <taxon>Pseudoalteromonadaceae</taxon>
        <taxon>Pseudoalteromonas</taxon>
    </lineage>
</organism>
<accession>A0AAD0S4F6</accession>
<gene>
    <name evidence="2" type="ORF">D0907_20165</name>
</gene>
<sequence length="427" mass="44954">MTQPPINASQAEWLAYAASVGEQYGIPGEVITSLIKSKGTPNFGGSISSSDGSGEQLYGPMLVHGGLLEGGVFAGPGGHGLYNDDGRPLSAVDLKNNPAAGIRAGVQHLKQLVDMYDGDLQMAINHYETGNPDNSDHLHGELAEQCTDDSHSHGHGTTSSPQPSPAPVTAPATSARRTSTPASEEGHASHSAGSPLPYTGSSTGPLTGDIDPGEGSSHPNDHVGDASHGHGFLLNADAHNAAMATMFGRPAGETIDYLVKTLDSIGGYNKGQNEEQKLKGAYLIANLVMKHNMAPPRLFANETEAGVFYGQAKLMAMDNDADGLRDLIESRGGSTFGLGDAELINVWGTNEHNNLHAIMFGNRELANAVHMTSLNDNDGHEKDGMNPGLSGGYNNKGEYPQWGWFEGLQQISTWFPQLKPAQQAQAA</sequence>
<geneLocation type="plasmid" evidence="2 3">
    <name>unnamed2</name>
</geneLocation>
<reference evidence="2 3" key="1">
    <citation type="submission" date="2018-08" db="EMBL/GenBank/DDBJ databases">
        <title>Draft genome sequence of Pseudoalteromonas donghaensis HJ51.</title>
        <authorList>
            <person name="Oh J."/>
            <person name="Roh D."/>
        </authorList>
    </citation>
    <scope>NUCLEOTIDE SEQUENCE [LARGE SCALE GENOMIC DNA]</scope>
    <source>
        <strain evidence="2 3">HJ51</strain>
        <plasmid evidence="2 3">unnamed2</plasmid>
    </source>
</reference>
<evidence type="ECO:0000256" key="1">
    <source>
        <dbReference type="SAM" id="MobiDB-lite"/>
    </source>
</evidence>
<name>A0AAD0S4F6_9GAMM</name>
<dbReference type="Proteomes" id="UP000264605">
    <property type="component" value="Plasmid unnamed2"/>
</dbReference>
<dbReference type="GeneID" id="99507801"/>
<feature type="compositionally biased region" description="Low complexity" evidence="1">
    <location>
        <begin position="169"/>
        <end position="183"/>
    </location>
</feature>
<evidence type="ECO:0000313" key="3">
    <source>
        <dbReference type="Proteomes" id="UP000264605"/>
    </source>
</evidence>
<dbReference type="KEGG" id="pdj:D0907_20165"/>